<proteinExistence type="predicted"/>
<dbReference type="InterPro" id="IPR001902">
    <property type="entry name" value="SLC26A/SulP_fam"/>
</dbReference>
<sequence>MPAIECVGLCNGRGFHSIRDADFMMNAPSDSSTASMDTPPRGDISGFKRFLKDDLIAGGLVFLIALPLCLGISLASGFPAIAGVFTAIVGSILTTFLSNSELTIKGPAAGMIVIVLGAVNSFGYTAGVDPVADMQAYKMALAVGVVAGLVQIAFGLLRAGILGDFFPTAAVHGMLAAIGVIIMVKQLPIVVGQSASGEPLEILQELPHLLMNANPEIALIGGVSLLILFGLAFLKSRTSDGFINKIPGPLVVLLVAIPMGMAMNLSSDHTYTLMGKEFTVGESDLVTVPFNLFGAITFPDFGVFLNSETLPAALGWVLMFALIGSLESLLSAKAVDMLDPHKRKTNLDRDLWAVGVGNMAASLIGGLPMISEIVRSKANIDNQAKTRFANMWHGVFLLGFVALLPGLIHNIPRAALAAMLVFTGFRLASPSEFRSVYRVGREQLIIFATTLVAVLATDLLIGIAIGIATKFAIHMINGVPLRSLFVPTLQFDETSETEVNVHAGDSAVFSNWIGFRRQVVEKSLKQGKNCTVDFSEVHLIDHSVMEKLHELEGEFAREGIELNVVGMDHHQPFSRHPMAARKRSLVSH</sequence>
<comment type="subcellular location">
    <subcellularLocation>
        <location evidence="1">Membrane</location>
        <topology evidence="1">Multi-pass membrane protein</topology>
    </subcellularLocation>
</comment>
<dbReference type="PATRIC" id="fig|991778.3.peg.2542"/>
<feature type="transmembrane region" description="Helical" evidence="5">
    <location>
        <begin position="169"/>
        <end position="191"/>
    </location>
</feature>
<dbReference type="Pfam" id="PF00916">
    <property type="entry name" value="Sulfate_transp"/>
    <property type="match status" value="1"/>
</dbReference>
<evidence type="ECO:0000259" key="6">
    <source>
        <dbReference type="Pfam" id="PF00916"/>
    </source>
</evidence>
<evidence type="ECO:0000256" key="5">
    <source>
        <dbReference type="SAM" id="Phobius"/>
    </source>
</evidence>
<feature type="transmembrane region" description="Helical" evidence="5">
    <location>
        <begin position="217"/>
        <end position="234"/>
    </location>
</feature>
<feature type="transmembrane region" description="Helical" evidence="5">
    <location>
        <begin position="109"/>
        <end position="127"/>
    </location>
</feature>
<feature type="transmembrane region" description="Helical" evidence="5">
    <location>
        <begin position="351"/>
        <end position="370"/>
    </location>
</feature>
<gene>
    <name evidence="7" type="ORF">RBWH47_00546</name>
</gene>
<dbReference type="InterPro" id="IPR011547">
    <property type="entry name" value="SLC26A/SulP_dom"/>
</dbReference>
<evidence type="ECO:0000313" key="8">
    <source>
        <dbReference type="Proteomes" id="UP000006222"/>
    </source>
</evidence>
<feature type="transmembrane region" description="Helical" evidence="5">
    <location>
        <begin position="312"/>
        <end position="331"/>
    </location>
</feature>
<evidence type="ECO:0000313" key="7">
    <source>
        <dbReference type="EMBL" id="EGF27698.1"/>
    </source>
</evidence>
<dbReference type="AlphaFoldDB" id="F2ARQ9"/>
<dbReference type="GO" id="GO:0055085">
    <property type="term" value="P:transmembrane transport"/>
    <property type="evidence" value="ECO:0007669"/>
    <property type="project" value="InterPro"/>
</dbReference>
<keyword evidence="4 5" id="KW-0472">Membrane</keyword>
<evidence type="ECO:0000256" key="2">
    <source>
        <dbReference type="ARBA" id="ARBA00022692"/>
    </source>
</evidence>
<comment type="caution">
    <text evidence="7">The sequence shown here is derived from an EMBL/GenBank/DDBJ whole genome shotgun (WGS) entry which is preliminary data.</text>
</comment>
<keyword evidence="2 5" id="KW-0812">Transmembrane</keyword>
<dbReference type="GO" id="GO:0016020">
    <property type="term" value="C:membrane"/>
    <property type="evidence" value="ECO:0007669"/>
    <property type="project" value="UniProtKB-SubCell"/>
</dbReference>
<feature type="transmembrane region" description="Helical" evidence="5">
    <location>
        <begin position="246"/>
        <end position="265"/>
    </location>
</feature>
<evidence type="ECO:0000256" key="1">
    <source>
        <dbReference type="ARBA" id="ARBA00004141"/>
    </source>
</evidence>
<feature type="transmembrane region" description="Helical" evidence="5">
    <location>
        <begin position="391"/>
        <end position="408"/>
    </location>
</feature>
<dbReference type="Proteomes" id="UP000006222">
    <property type="component" value="Unassembled WGS sequence"/>
</dbReference>
<evidence type="ECO:0000256" key="3">
    <source>
        <dbReference type="ARBA" id="ARBA00022989"/>
    </source>
</evidence>
<protein>
    <submittedName>
        <fullName evidence="7">Sulfate transporter, SulP family protein</fullName>
    </submittedName>
</protein>
<feature type="transmembrane region" description="Helical" evidence="5">
    <location>
        <begin position="80"/>
        <end position="97"/>
    </location>
</feature>
<feature type="domain" description="SLC26A/SulP transporter" evidence="6">
    <location>
        <begin position="51"/>
        <end position="449"/>
    </location>
</feature>
<feature type="transmembrane region" description="Helical" evidence="5">
    <location>
        <begin position="445"/>
        <end position="468"/>
    </location>
</feature>
<reference evidence="7 8" key="1">
    <citation type="journal article" date="2013" name="Mar. Genomics">
        <title>Expression of sulfatases in Rhodopirellula baltica and the diversity of sulfatases in the genus Rhodopirellula.</title>
        <authorList>
            <person name="Wegner C.E."/>
            <person name="Richter-Heitmann T."/>
            <person name="Klindworth A."/>
            <person name="Klockow C."/>
            <person name="Richter M."/>
            <person name="Achstetter T."/>
            <person name="Glockner F.O."/>
            <person name="Harder J."/>
        </authorList>
    </citation>
    <scope>NUCLEOTIDE SEQUENCE [LARGE SCALE GENOMIC DNA]</scope>
    <source>
        <strain evidence="7 8">WH47</strain>
    </source>
</reference>
<feature type="transmembrane region" description="Helical" evidence="5">
    <location>
        <begin position="55"/>
        <end position="74"/>
    </location>
</feature>
<dbReference type="Gene3D" id="3.30.750.24">
    <property type="entry name" value="STAS domain"/>
    <property type="match status" value="1"/>
</dbReference>
<feature type="transmembrane region" description="Helical" evidence="5">
    <location>
        <begin position="139"/>
        <end position="157"/>
    </location>
</feature>
<dbReference type="InterPro" id="IPR036513">
    <property type="entry name" value="STAS_dom_sf"/>
</dbReference>
<dbReference type="EMBL" id="AFAR01000128">
    <property type="protein sequence ID" value="EGF27698.1"/>
    <property type="molecule type" value="Genomic_DNA"/>
</dbReference>
<organism evidence="7 8">
    <name type="scientific">Rhodopirellula baltica WH47</name>
    <dbReference type="NCBI Taxonomy" id="991778"/>
    <lineage>
        <taxon>Bacteria</taxon>
        <taxon>Pseudomonadati</taxon>
        <taxon>Planctomycetota</taxon>
        <taxon>Planctomycetia</taxon>
        <taxon>Pirellulales</taxon>
        <taxon>Pirellulaceae</taxon>
        <taxon>Rhodopirellula</taxon>
    </lineage>
</organism>
<dbReference type="PANTHER" id="PTHR11814">
    <property type="entry name" value="SULFATE TRANSPORTER"/>
    <property type="match status" value="1"/>
</dbReference>
<accession>F2ARQ9</accession>
<evidence type="ECO:0000256" key="4">
    <source>
        <dbReference type="ARBA" id="ARBA00023136"/>
    </source>
</evidence>
<name>F2ARQ9_RHOBT</name>
<keyword evidence="3 5" id="KW-1133">Transmembrane helix</keyword>